<feature type="chain" id="PRO_5038368162" evidence="2">
    <location>
        <begin position="24"/>
        <end position="353"/>
    </location>
</feature>
<protein>
    <submittedName>
        <fullName evidence="3">Tripartite-type tricarboxylate transporter, receptor component TctC</fullName>
    </submittedName>
</protein>
<dbReference type="RefSeq" id="WP_091271686.1">
    <property type="nucleotide sequence ID" value="NZ_FNDK01000003.1"/>
</dbReference>
<dbReference type="SUPFAM" id="SSF53850">
    <property type="entry name" value="Periplasmic binding protein-like II"/>
    <property type="match status" value="1"/>
</dbReference>
<dbReference type="AlphaFoldDB" id="A0A1G8B072"/>
<organism evidence="3 4">
    <name type="scientific">Alteribacillus persepolensis</name>
    <dbReference type="NCBI Taxonomy" id="568899"/>
    <lineage>
        <taxon>Bacteria</taxon>
        <taxon>Bacillati</taxon>
        <taxon>Bacillota</taxon>
        <taxon>Bacilli</taxon>
        <taxon>Bacillales</taxon>
        <taxon>Bacillaceae</taxon>
        <taxon>Alteribacillus</taxon>
    </lineage>
</organism>
<dbReference type="PIRSF" id="PIRSF017082">
    <property type="entry name" value="YflP"/>
    <property type="match status" value="1"/>
</dbReference>
<dbReference type="PROSITE" id="PS51257">
    <property type="entry name" value="PROKAR_LIPOPROTEIN"/>
    <property type="match status" value="1"/>
</dbReference>
<evidence type="ECO:0000313" key="3">
    <source>
        <dbReference type="EMBL" id="SDH26534.1"/>
    </source>
</evidence>
<gene>
    <name evidence="3" type="ORF">SAMN05192534_10391</name>
</gene>
<dbReference type="STRING" id="568899.SAMN05192534_10391"/>
<reference evidence="3 4" key="1">
    <citation type="submission" date="2016-10" db="EMBL/GenBank/DDBJ databases">
        <authorList>
            <person name="de Groot N.N."/>
        </authorList>
    </citation>
    <scope>NUCLEOTIDE SEQUENCE [LARGE SCALE GENOMIC DNA]</scope>
    <source>
        <strain evidence="3 4">DSM 21632</strain>
    </source>
</reference>
<evidence type="ECO:0000256" key="1">
    <source>
        <dbReference type="ARBA" id="ARBA00006987"/>
    </source>
</evidence>
<dbReference type="Gene3D" id="3.40.190.10">
    <property type="entry name" value="Periplasmic binding protein-like II"/>
    <property type="match status" value="1"/>
</dbReference>
<keyword evidence="3" id="KW-0675">Receptor</keyword>
<dbReference type="CDD" id="cd07012">
    <property type="entry name" value="PBP2_Bug_TTT"/>
    <property type="match status" value="1"/>
</dbReference>
<feature type="signal peptide" evidence="2">
    <location>
        <begin position="1"/>
        <end position="23"/>
    </location>
</feature>
<dbReference type="InterPro" id="IPR042100">
    <property type="entry name" value="Bug_dom1"/>
</dbReference>
<dbReference type="OrthoDB" id="8881899at2"/>
<sequence length="353" mass="38284">MTWKKKTKKLASAVLLTPMLFLAACGGQTDTEMSESDIENYPERDIRGVIQWGEGGATDNISRTLAPLAEEELGGTLVMENREGASGATGAQYVYDQPADGYTLLFGAENPNGLYQVLGISERDYLSDFQPVSIIGQSYAGIVVNKDSEFDTLEELADYASDNPGDITMGTSGEGGLPYVASAMLSAELGTEFNQVPYDGDGPLATALLSEEIDATVLAVSAAQEYVDSGDFKMLAVINDERLESVPDAPALTEAYPEFEKYLPWGPFQGVFAHKDTPDAIIDKLTEAFAAAQEDEQFQTTLENLGVQPLNIHGEEAIEYLEQNRSTSTWMLYDAGATDTSPEEFDIPRVDEE</sequence>
<keyword evidence="2" id="KW-0732">Signal</keyword>
<accession>A0A1G8B072</accession>
<dbReference type="InterPro" id="IPR005064">
    <property type="entry name" value="BUG"/>
</dbReference>
<dbReference type="Proteomes" id="UP000199163">
    <property type="component" value="Unassembled WGS sequence"/>
</dbReference>
<dbReference type="PANTHER" id="PTHR42928:SF5">
    <property type="entry name" value="BLR1237 PROTEIN"/>
    <property type="match status" value="1"/>
</dbReference>
<dbReference type="Gene3D" id="3.40.190.150">
    <property type="entry name" value="Bordetella uptake gene, domain 1"/>
    <property type="match status" value="1"/>
</dbReference>
<dbReference type="Pfam" id="PF03401">
    <property type="entry name" value="TctC"/>
    <property type="match status" value="1"/>
</dbReference>
<dbReference type="PANTHER" id="PTHR42928">
    <property type="entry name" value="TRICARBOXYLATE-BINDING PROTEIN"/>
    <property type="match status" value="1"/>
</dbReference>
<keyword evidence="4" id="KW-1185">Reference proteome</keyword>
<dbReference type="EMBL" id="FNDK01000003">
    <property type="protein sequence ID" value="SDH26534.1"/>
    <property type="molecule type" value="Genomic_DNA"/>
</dbReference>
<name>A0A1G8B072_9BACI</name>
<proteinExistence type="inferred from homology"/>
<evidence type="ECO:0000256" key="2">
    <source>
        <dbReference type="SAM" id="SignalP"/>
    </source>
</evidence>
<comment type="similarity">
    <text evidence="1">Belongs to the UPF0065 (bug) family.</text>
</comment>
<evidence type="ECO:0000313" key="4">
    <source>
        <dbReference type="Proteomes" id="UP000199163"/>
    </source>
</evidence>